<evidence type="ECO:0000256" key="6">
    <source>
        <dbReference type="ARBA" id="ARBA00023136"/>
    </source>
</evidence>
<feature type="transmembrane region" description="Helical" evidence="7">
    <location>
        <begin position="363"/>
        <end position="387"/>
    </location>
</feature>
<keyword evidence="4 7" id="KW-0812">Transmembrane</keyword>
<dbReference type="Pfam" id="PF00083">
    <property type="entry name" value="Sugar_tr"/>
    <property type="match status" value="1"/>
</dbReference>
<dbReference type="InterPro" id="IPR005828">
    <property type="entry name" value="MFS_sugar_transport-like"/>
</dbReference>
<sequence>MSVDERSTLLPTKPRRQQWLSTVHTARLVTFASSFAEGYELVIFSLILSPVIKEFSLTVTGVVLLASVPMAAGLVGYLFMGWLMDVMGRKPTLVSTYVICMCGCALMATAPDVYQLGLGRGIIALGIRSGITCVSVYMSELSPAEHRGMLVSMEEVYINLGMLAATLMAWVLMGRQNASWRTFVTLGGIAPALALLALLCLQVPESPRYLQLWGRHAEAAAVLRSALDGKDDEIEQTLSSWREEEETMTKTTWADQLSQVLELPGHAGFRIACCCWISRAGSGIVVIGTYFAVFMKEQGMDDESALRWFTAGQLAKTVALALPVLWLIDACGRRALFLASAAACCASTALAAALRHGGFPAAAVAWCVVAYWASFSLGYGPVVWVYCFEILPRHQRGRAATVSMLFGDVASGVLLISAPYLVEIDAALPYAVIAVTNFAAMVFFYAACPETAGMILEHAGNVGASPRTAVARDGAC</sequence>
<dbReference type="Gene3D" id="1.20.1250.20">
    <property type="entry name" value="MFS general substrate transporter like domains"/>
    <property type="match status" value="1"/>
</dbReference>
<gene>
    <name evidence="9" type="ORF">PCOR1329_LOCUS53468</name>
</gene>
<feature type="transmembrane region" description="Helical" evidence="7">
    <location>
        <begin position="335"/>
        <end position="357"/>
    </location>
</feature>
<organism evidence="9 10">
    <name type="scientific">Prorocentrum cordatum</name>
    <dbReference type="NCBI Taxonomy" id="2364126"/>
    <lineage>
        <taxon>Eukaryota</taxon>
        <taxon>Sar</taxon>
        <taxon>Alveolata</taxon>
        <taxon>Dinophyceae</taxon>
        <taxon>Prorocentrales</taxon>
        <taxon>Prorocentraceae</taxon>
        <taxon>Prorocentrum</taxon>
    </lineage>
</organism>
<evidence type="ECO:0000256" key="3">
    <source>
        <dbReference type="ARBA" id="ARBA00022448"/>
    </source>
</evidence>
<comment type="subcellular location">
    <subcellularLocation>
        <location evidence="1">Membrane</location>
        <topology evidence="1">Multi-pass membrane protein</topology>
    </subcellularLocation>
</comment>
<keyword evidence="5 7" id="KW-1133">Transmembrane helix</keyword>
<evidence type="ECO:0000256" key="4">
    <source>
        <dbReference type="ARBA" id="ARBA00022692"/>
    </source>
</evidence>
<dbReference type="SUPFAM" id="SSF103473">
    <property type="entry name" value="MFS general substrate transporter"/>
    <property type="match status" value="1"/>
</dbReference>
<dbReference type="InterPro" id="IPR050814">
    <property type="entry name" value="Myo-inositol_Transporter"/>
</dbReference>
<dbReference type="InterPro" id="IPR005829">
    <property type="entry name" value="Sugar_transporter_CS"/>
</dbReference>
<feature type="transmembrane region" description="Helical" evidence="7">
    <location>
        <begin position="122"/>
        <end position="144"/>
    </location>
</feature>
<comment type="caution">
    <text evidence="9">The sequence shown here is derived from an EMBL/GenBank/DDBJ whole genome shotgun (WGS) entry which is preliminary data.</text>
</comment>
<comment type="similarity">
    <text evidence="2">Belongs to the major facilitator superfamily. Sugar transporter (TC 2.A.1.1) family.</text>
</comment>
<accession>A0ABN9V4K4</accession>
<feature type="transmembrane region" description="Helical" evidence="7">
    <location>
        <begin position="92"/>
        <end position="110"/>
    </location>
</feature>
<feature type="transmembrane region" description="Helical" evidence="7">
    <location>
        <begin position="399"/>
        <end position="421"/>
    </location>
</feature>
<evidence type="ECO:0000259" key="8">
    <source>
        <dbReference type="PROSITE" id="PS50850"/>
    </source>
</evidence>
<keyword evidence="3" id="KW-0813">Transport</keyword>
<proteinExistence type="inferred from homology"/>
<feature type="transmembrane region" description="Helical" evidence="7">
    <location>
        <begin position="427"/>
        <end position="448"/>
    </location>
</feature>
<keyword evidence="10" id="KW-1185">Reference proteome</keyword>
<dbReference type="InterPro" id="IPR020846">
    <property type="entry name" value="MFS_dom"/>
</dbReference>
<dbReference type="PROSITE" id="PS00216">
    <property type="entry name" value="SUGAR_TRANSPORT_1"/>
    <property type="match status" value="1"/>
</dbReference>
<evidence type="ECO:0000256" key="1">
    <source>
        <dbReference type="ARBA" id="ARBA00004141"/>
    </source>
</evidence>
<feature type="transmembrane region" description="Helical" evidence="7">
    <location>
        <begin position="271"/>
        <end position="293"/>
    </location>
</feature>
<evidence type="ECO:0000256" key="5">
    <source>
        <dbReference type="ARBA" id="ARBA00022989"/>
    </source>
</evidence>
<feature type="transmembrane region" description="Helical" evidence="7">
    <location>
        <begin position="55"/>
        <end position="80"/>
    </location>
</feature>
<evidence type="ECO:0000256" key="2">
    <source>
        <dbReference type="ARBA" id="ARBA00010992"/>
    </source>
</evidence>
<feature type="transmembrane region" description="Helical" evidence="7">
    <location>
        <begin position="156"/>
        <end position="173"/>
    </location>
</feature>
<name>A0ABN9V4K4_9DINO</name>
<dbReference type="EMBL" id="CAUYUJ010016517">
    <property type="protein sequence ID" value="CAK0866225.1"/>
    <property type="molecule type" value="Genomic_DNA"/>
</dbReference>
<dbReference type="PANTHER" id="PTHR48020">
    <property type="entry name" value="PROTON MYO-INOSITOL COTRANSPORTER"/>
    <property type="match status" value="1"/>
</dbReference>
<evidence type="ECO:0000313" key="9">
    <source>
        <dbReference type="EMBL" id="CAK0866225.1"/>
    </source>
</evidence>
<feature type="transmembrane region" description="Helical" evidence="7">
    <location>
        <begin position="179"/>
        <end position="201"/>
    </location>
</feature>
<evidence type="ECO:0000256" key="7">
    <source>
        <dbReference type="SAM" id="Phobius"/>
    </source>
</evidence>
<dbReference type="InterPro" id="IPR036259">
    <property type="entry name" value="MFS_trans_sf"/>
</dbReference>
<reference evidence="9" key="1">
    <citation type="submission" date="2023-10" db="EMBL/GenBank/DDBJ databases">
        <authorList>
            <person name="Chen Y."/>
            <person name="Shah S."/>
            <person name="Dougan E. K."/>
            <person name="Thang M."/>
            <person name="Chan C."/>
        </authorList>
    </citation>
    <scope>NUCLEOTIDE SEQUENCE [LARGE SCALE GENOMIC DNA]</scope>
</reference>
<feature type="transmembrane region" description="Helical" evidence="7">
    <location>
        <begin position="305"/>
        <end position="328"/>
    </location>
</feature>
<protein>
    <recommendedName>
        <fullName evidence="8">Major facilitator superfamily (MFS) profile domain-containing protein</fullName>
    </recommendedName>
</protein>
<dbReference type="Proteomes" id="UP001189429">
    <property type="component" value="Unassembled WGS sequence"/>
</dbReference>
<evidence type="ECO:0000313" key="10">
    <source>
        <dbReference type="Proteomes" id="UP001189429"/>
    </source>
</evidence>
<feature type="domain" description="Major facilitator superfamily (MFS) profile" evidence="8">
    <location>
        <begin position="26"/>
        <end position="452"/>
    </location>
</feature>
<keyword evidence="6 7" id="KW-0472">Membrane</keyword>
<dbReference type="PROSITE" id="PS50850">
    <property type="entry name" value="MFS"/>
    <property type="match status" value="1"/>
</dbReference>
<dbReference type="PANTHER" id="PTHR48020:SF49">
    <property type="entry name" value="SUGAR TRANSPORTER"/>
    <property type="match status" value="1"/>
</dbReference>